<dbReference type="Proteomes" id="UP000318405">
    <property type="component" value="Unassembled WGS sequence"/>
</dbReference>
<sequence length="281" mass="29969">MMFAALLVAACAAGVAAWLLLEAARAGLARYRAVYTREAGLRLAEAFLFVDPARIWAANVALALLAGLLAAALSASLPLAVLAGGAGLLVPHWSFKRLRRRRWQRLDAQLPDALQALAGGLRAGISLPAALRQVAQESPAPLGQELELVLREQRLGVGFDRSLADFAVRVPTEACVLSVAALRIASETGGNLAEALDRIAAMVRARLHMHGRIDALTAQGRLQAWIVAALPPLLALVLDRLEPQAMAALWHTPAGWITLLVVLLMESAGLLLIRRIVQVDV</sequence>
<comment type="subcellular location">
    <subcellularLocation>
        <location evidence="1">Cell membrane</location>
        <topology evidence="1">Multi-pass membrane protein</topology>
    </subcellularLocation>
</comment>
<dbReference type="PANTHER" id="PTHR35007">
    <property type="entry name" value="INTEGRAL MEMBRANE PROTEIN-RELATED"/>
    <property type="match status" value="1"/>
</dbReference>
<evidence type="ECO:0000256" key="2">
    <source>
        <dbReference type="ARBA" id="ARBA00022475"/>
    </source>
</evidence>
<proteinExistence type="predicted"/>
<feature type="transmembrane region" description="Helical" evidence="6">
    <location>
        <begin position="222"/>
        <end position="241"/>
    </location>
</feature>
<dbReference type="InterPro" id="IPR018076">
    <property type="entry name" value="T2SS_GspF_dom"/>
</dbReference>
<dbReference type="Pfam" id="PF00482">
    <property type="entry name" value="T2SSF"/>
    <property type="match status" value="1"/>
</dbReference>
<dbReference type="GO" id="GO:0005886">
    <property type="term" value="C:plasma membrane"/>
    <property type="evidence" value="ECO:0007669"/>
    <property type="project" value="UniProtKB-SubCell"/>
</dbReference>
<evidence type="ECO:0000313" key="9">
    <source>
        <dbReference type="Proteomes" id="UP000318405"/>
    </source>
</evidence>
<name>A0A556AQ41_9BURK</name>
<dbReference type="AlphaFoldDB" id="A0A556AQ41"/>
<keyword evidence="4 6" id="KW-1133">Transmembrane helix</keyword>
<organism evidence="8 9">
    <name type="scientific">Verticiella sediminum</name>
    <dbReference type="NCBI Taxonomy" id="1247510"/>
    <lineage>
        <taxon>Bacteria</taxon>
        <taxon>Pseudomonadati</taxon>
        <taxon>Pseudomonadota</taxon>
        <taxon>Betaproteobacteria</taxon>
        <taxon>Burkholderiales</taxon>
        <taxon>Alcaligenaceae</taxon>
        <taxon>Verticiella</taxon>
    </lineage>
</organism>
<dbReference type="RefSeq" id="WP_143948312.1">
    <property type="nucleotide sequence ID" value="NZ_BAABMB010000002.1"/>
</dbReference>
<feature type="domain" description="Type II secretion system protein GspF" evidence="7">
    <location>
        <begin position="114"/>
        <end position="238"/>
    </location>
</feature>
<evidence type="ECO:0000256" key="1">
    <source>
        <dbReference type="ARBA" id="ARBA00004651"/>
    </source>
</evidence>
<gene>
    <name evidence="8" type="ORF">FOZ76_11010</name>
</gene>
<dbReference type="Gene3D" id="1.20.81.30">
    <property type="entry name" value="Type II secretion system (T2SS), domain F"/>
    <property type="match status" value="1"/>
</dbReference>
<dbReference type="PANTHER" id="PTHR35007:SF1">
    <property type="entry name" value="PILUS ASSEMBLY PROTEIN"/>
    <property type="match status" value="1"/>
</dbReference>
<keyword evidence="3 6" id="KW-0812">Transmembrane</keyword>
<dbReference type="EMBL" id="VLTJ01000022">
    <property type="protein sequence ID" value="TSH95000.1"/>
    <property type="molecule type" value="Genomic_DNA"/>
</dbReference>
<feature type="transmembrane region" description="Helical" evidence="6">
    <location>
        <begin position="62"/>
        <end position="95"/>
    </location>
</feature>
<evidence type="ECO:0000313" key="8">
    <source>
        <dbReference type="EMBL" id="TSH95000.1"/>
    </source>
</evidence>
<dbReference type="InterPro" id="IPR042094">
    <property type="entry name" value="T2SS_GspF_sf"/>
</dbReference>
<protein>
    <submittedName>
        <fullName evidence="8">Pilus assembly protein</fullName>
    </submittedName>
</protein>
<reference evidence="8 9" key="1">
    <citation type="submission" date="2019-07" db="EMBL/GenBank/DDBJ databases">
        <title>Qingshengfaniella alkalisoli gen. nov., sp. nov., isolated from saline soil.</title>
        <authorList>
            <person name="Xu L."/>
            <person name="Huang X.-X."/>
            <person name="Sun J.-Q."/>
        </authorList>
    </citation>
    <scope>NUCLEOTIDE SEQUENCE [LARGE SCALE GENOMIC DNA]</scope>
    <source>
        <strain evidence="8 9">DSM 27279</strain>
    </source>
</reference>
<comment type="caution">
    <text evidence="8">The sequence shown here is derived from an EMBL/GenBank/DDBJ whole genome shotgun (WGS) entry which is preliminary data.</text>
</comment>
<keyword evidence="2" id="KW-1003">Cell membrane</keyword>
<dbReference type="OrthoDB" id="597333at2"/>
<evidence type="ECO:0000256" key="4">
    <source>
        <dbReference type="ARBA" id="ARBA00022989"/>
    </source>
</evidence>
<evidence type="ECO:0000256" key="3">
    <source>
        <dbReference type="ARBA" id="ARBA00022692"/>
    </source>
</evidence>
<evidence type="ECO:0000256" key="5">
    <source>
        <dbReference type="ARBA" id="ARBA00023136"/>
    </source>
</evidence>
<keyword evidence="5 6" id="KW-0472">Membrane</keyword>
<feature type="transmembrane region" description="Helical" evidence="6">
    <location>
        <begin position="253"/>
        <end position="273"/>
    </location>
</feature>
<keyword evidence="9" id="KW-1185">Reference proteome</keyword>
<evidence type="ECO:0000256" key="6">
    <source>
        <dbReference type="SAM" id="Phobius"/>
    </source>
</evidence>
<accession>A0A556AQ41</accession>
<evidence type="ECO:0000259" key="7">
    <source>
        <dbReference type="Pfam" id="PF00482"/>
    </source>
</evidence>